<sequence>MTEFRTADNVIVVEYADVINPKADLSAQIEAAFGSNPSALGLILVRGIPELENKVGDLLPLASRLGGLSAEEKAKYEFPDLSYMVGWSHGKERFQGVFDTAKGSWYANPSSDTPTDDPAELAKYREFAQPNVWPTEEIPQLEGAFKALGQLIVDTGARLAVHCDKFISSQIADFPANYIENVIKNSKATKGRLLHYFPVDNPPASRADDTGSWCGWHLDHGTLTGLTPARYYRGDEETSMPDATAGLYIRNRNGDVLKAPIPRDCLAFQLGQSLQIASGGHLSATPHCVIGPVGLETAGIARNTLAVFMQPNFSEKLYFPQTGSPEELAKKIDVPQWKAGQDFGEFTIATNELYY</sequence>
<dbReference type="PANTHER" id="PTHR48420">
    <property type="entry name" value="NON-HAEM DIOXYGENASE N-TERMINAL DOMAIN-CONTAINING PROTEIN"/>
    <property type="match status" value="1"/>
</dbReference>
<dbReference type="Proteomes" id="UP000030693">
    <property type="component" value="Unassembled WGS sequence"/>
</dbReference>
<dbReference type="OMA" id="LYIHSRT"/>
<gene>
    <name evidence="1" type="ORF">H696_04857</name>
</gene>
<dbReference type="SUPFAM" id="SSF51197">
    <property type="entry name" value="Clavaminate synthase-like"/>
    <property type="match status" value="1"/>
</dbReference>
<dbReference type="EMBL" id="KB932208">
    <property type="protein sequence ID" value="KCV68564.1"/>
    <property type="molecule type" value="Genomic_DNA"/>
</dbReference>
<dbReference type="PANTHER" id="PTHR48420:SF1">
    <property type="entry name" value="NON-HAEM DIOXYGENASE N-TERMINAL DOMAIN-CONTAINING PROTEIN"/>
    <property type="match status" value="1"/>
</dbReference>
<keyword evidence="2" id="KW-1185">Reference proteome</keyword>
<dbReference type="OrthoDB" id="438224at2759"/>
<dbReference type="STRING" id="691883.A0A058Z2R2"/>
<dbReference type="Gene3D" id="2.60.120.330">
    <property type="entry name" value="B-lactam Antibiotic, Isopenicillin N Synthase, Chain"/>
    <property type="match status" value="1"/>
</dbReference>
<protein>
    <recommendedName>
        <fullName evidence="3">Non-haem dioxygenase N-terminal domain-containing protein</fullName>
    </recommendedName>
</protein>
<reference evidence="1" key="1">
    <citation type="submission" date="2013-04" db="EMBL/GenBank/DDBJ databases">
        <title>The Genome Sequence of Fonticula alba ATCC 38817.</title>
        <authorList>
            <consortium name="The Broad Institute Genomics Platform"/>
            <person name="Russ C."/>
            <person name="Cuomo C."/>
            <person name="Burger G."/>
            <person name="Gray M.W."/>
            <person name="Holland P.W.H."/>
            <person name="King N."/>
            <person name="Lang F.B.F."/>
            <person name="Roger A.J."/>
            <person name="Ruiz-Trillo I."/>
            <person name="Brown M."/>
            <person name="Walker B."/>
            <person name="Young S."/>
            <person name="Zeng Q."/>
            <person name="Gargeya S."/>
            <person name="Fitzgerald M."/>
            <person name="Haas B."/>
            <person name="Abouelleil A."/>
            <person name="Allen A.W."/>
            <person name="Alvarado L."/>
            <person name="Arachchi H.M."/>
            <person name="Berlin A.M."/>
            <person name="Chapman S.B."/>
            <person name="Gainer-Dewar J."/>
            <person name="Goldberg J."/>
            <person name="Griggs A."/>
            <person name="Gujja S."/>
            <person name="Hansen M."/>
            <person name="Howarth C."/>
            <person name="Imamovic A."/>
            <person name="Ireland A."/>
            <person name="Larimer J."/>
            <person name="McCowan C."/>
            <person name="Murphy C."/>
            <person name="Pearson M."/>
            <person name="Poon T.W."/>
            <person name="Priest M."/>
            <person name="Roberts A."/>
            <person name="Saif S."/>
            <person name="Shea T."/>
            <person name="Sisk P."/>
            <person name="Sykes S."/>
            <person name="Wortman J."/>
            <person name="Nusbaum C."/>
            <person name="Birren B."/>
        </authorList>
    </citation>
    <scope>NUCLEOTIDE SEQUENCE [LARGE SCALE GENOMIC DNA]</scope>
    <source>
        <strain evidence="1">ATCC 38817</strain>
    </source>
</reference>
<accession>A0A058Z2R2</accession>
<dbReference type="RefSeq" id="XP_009496996.1">
    <property type="nucleotide sequence ID" value="XM_009498721.1"/>
</dbReference>
<dbReference type="InterPro" id="IPR027443">
    <property type="entry name" value="IPNS-like_sf"/>
</dbReference>
<dbReference type="GeneID" id="20529582"/>
<evidence type="ECO:0000313" key="1">
    <source>
        <dbReference type="EMBL" id="KCV68564.1"/>
    </source>
</evidence>
<dbReference type="eggNOG" id="ENOG502QRGK">
    <property type="taxonomic scope" value="Eukaryota"/>
</dbReference>
<evidence type="ECO:0000313" key="2">
    <source>
        <dbReference type="Proteomes" id="UP000030693"/>
    </source>
</evidence>
<evidence type="ECO:0008006" key="3">
    <source>
        <dbReference type="Google" id="ProtNLM"/>
    </source>
</evidence>
<proteinExistence type="predicted"/>
<dbReference type="AlphaFoldDB" id="A0A058Z2R2"/>
<name>A0A058Z2R2_FONAL</name>
<organism evidence="1">
    <name type="scientific">Fonticula alba</name>
    <name type="common">Slime mold</name>
    <dbReference type="NCBI Taxonomy" id="691883"/>
    <lineage>
        <taxon>Eukaryota</taxon>
        <taxon>Rotosphaerida</taxon>
        <taxon>Fonticulaceae</taxon>
        <taxon>Fonticula</taxon>
    </lineage>
</organism>